<evidence type="ECO:0000256" key="2">
    <source>
        <dbReference type="ARBA" id="ARBA00022630"/>
    </source>
</evidence>
<protein>
    <submittedName>
        <fullName evidence="6">NAD(P)-binding protein</fullName>
    </submittedName>
</protein>
<dbReference type="EMBL" id="WITC01000099">
    <property type="protein sequence ID" value="MQX17589.1"/>
    <property type="molecule type" value="Genomic_DNA"/>
</dbReference>
<dbReference type="InterPro" id="IPR036188">
    <property type="entry name" value="FAD/NAD-bd_sf"/>
</dbReference>
<keyword evidence="2" id="KW-0285">Flavoprotein</keyword>
<keyword evidence="4" id="KW-0472">Membrane</keyword>
<evidence type="ECO:0000259" key="5">
    <source>
        <dbReference type="Pfam" id="PF01494"/>
    </source>
</evidence>
<feature type="domain" description="FAD-binding" evidence="5">
    <location>
        <begin position="5"/>
        <end position="308"/>
    </location>
</feature>
<dbReference type="AlphaFoldDB" id="A0A6N7LK21"/>
<proteinExistence type="predicted"/>
<dbReference type="PANTHER" id="PTHR43004:SF19">
    <property type="entry name" value="BINDING MONOOXYGENASE, PUTATIVE (JCVI)-RELATED"/>
    <property type="match status" value="1"/>
</dbReference>
<comment type="cofactor">
    <cofactor evidence="1">
        <name>FAD</name>
        <dbReference type="ChEBI" id="CHEBI:57692"/>
    </cofactor>
</comment>
<evidence type="ECO:0000256" key="3">
    <source>
        <dbReference type="ARBA" id="ARBA00022827"/>
    </source>
</evidence>
<dbReference type="Pfam" id="PF01494">
    <property type="entry name" value="FAD_binding_3"/>
    <property type="match status" value="1"/>
</dbReference>
<comment type="caution">
    <text evidence="6">The sequence shown here is derived from an EMBL/GenBank/DDBJ whole genome shotgun (WGS) entry which is preliminary data.</text>
</comment>
<dbReference type="Gene3D" id="3.50.50.60">
    <property type="entry name" value="FAD/NAD(P)-binding domain"/>
    <property type="match status" value="1"/>
</dbReference>
<keyword evidence="4" id="KW-0812">Transmembrane</keyword>
<name>A0A6N7LK21_SINTE</name>
<dbReference type="PRINTS" id="PR00420">
    <property type="entry name" value="RNGMNOXGNASE"/>
</dbReference>
<evidence type="ECO:0000256" key="4">
    <source>
        <dbReference type="SAM" id="Phobius"/>
    </source>
</evidence>
<dbReference type="OrthoDB" id="9791689at2"/>
<dbReference type="SUPFAM" id="SSF51905">
    <property type="entry name" value="FAD/NAD(P)-binding domain"/>
    <property type="match status" value="1"/>
</dbReference>
<dbReference type="Proteomes" id="UP000439983">
    <property type="component" value="Unassembled WGS sequence"/>
</dbReference>
<dbReference type="PANTHER" id="PTHR43004">
    <property type="entry name" value="TRK SYSTEM POTASSIUM UPTAKE PROTEIN"/>
    <property type="match status" value="1"/>
</dbReference>
<dbReference type="Gene3D" id="3.30.70.2450">
    <property type="match status" value="1"/>
</dbReference>
<sequence>MKTSETEVLIVGAGPTGLVLALWLKRLGIDLRIIDKAPGPGETSRAIAVQARTLEFYRQLGIVDDALAAGIRVERLAVRTPSGIAATLKLGDFGAGLSRYAFAFALPQDIHERILIGHLEKMGVAVERRAEFVTFKQDASGVTATVTKDGTSEVIRAAYLCGADGASSTVRHGMKLGFPGGTYEQSFYVADVAVENACSGLNVCLDTHGFAIVLPVRQSGSVRLIGIVPGSHAAEETVRFEAIRAEVERLTGVVVKAANWFSTYRLHHRVAEHFCVGRVFIAGDAGHIHSPAGGQGMNTGIGDAVNLGG</sequence>
<dbReference type="RefSeq" id="WP_153441445.1">
    <property type="nucleotide sequence ID" value="NZ_WITC01000099.1"/>
</dbReference>
<keyword evidence="7" id="KW-1185">Reference proteome</keyword>
<organism evidence="6 7">
    <name type="scientific">Sinorhizobium terangae</name>
    <dbReference type="NCBI Taxonomy" id="110322"/>
    <lineage>
        <taxon>Bacteria</taxon>
        <taxon>Pseudomonadati</taxon>
        <taxon>Pseudomonadota</taxon>
        <taxon>Alphaproteobacteria</taxon>
        <taxon>Hyphomicrobiales</taxon>
        <taxon>Rhizobiaceae</taxon>
        <taxon>Sinorhizobium/Ensifer group</taxon>
        <taxon>Sinorhizobium</taxon>
    </lineage>
</organism>
<keyword evidence="3" id="KW-0274">FAD</keyword>
<evidence type="ECO:0000313" key="7">
    <source>
        <dbReference type="Proteomes" id="UP000439983"/>
    </source>
</evidence>
<dbReference type="InterPro" id="IPR050641">
    <property type="entry name" value="RIFMO-like"/>
</dbReference>
<evidence type="ECO:0000313" key="6">
    <source>
        <dbReference type="EMBL" id="MQX17589.1"/>
    </source>
</evidence>
<feature type="transmembrane region" description="Helical" evidence="4">
    <location>
        <begin position="6"/>
        <end position="24"/>
    </location>
</feature>
<evidence type="ECO:0000256" key="1">
    <source>
        <dbReference type="ARBA" id="ARBA00001974"/>
    </source>
</evidence>
<dbReference type="GO" id="GO:0071949">
    <property type="term" value="F:FAD binding"/>
    <property type="evidence" value="ECO:0007669"/>
    <property type="project" value="InterPro"/>
</dbReference>
<dbReference type="InterPro" id="IPR002938">
    <property type="entry name" value="FAD-bd"/>
</dbReference>
<reference evidence="6 7" key="1">
    <citation type="journal article" date="2013" name="Genome Biol.">
        <title>Comparative genomics of the core and accessory genomes of 48 Sinorhizobium strains comprising five genospecies.</title>
        <authorList>
            <person name="Sugawara M."/>
            <person name="Epstein B."/>
            <person name="Badgley B.D."/>
            <person name="Unno T."/>
            <person name="Xu L."/>
            <person name="Reese J."/>
            <person name="Gyaneshwar P."/>
            <person name="Denny R."/>
            <person name="Mudge J."/>
            <person name="Bharti A.K."/>
            <person name="Farmer A.D."/>
            <person name="May G.D."/>
            <person name="Woodward J.E."/>
            <person name="Medigue C."/>
            <person name="Vallenet D."/>
            <person name="Lajus A."/>
            <person name="Rouy Z."/>
            <person name="Martinez-Vaz B."/>
            <person name="Tiffin P."/>
            <person name="Young N.D."/>
            <person name="Sadowsky M.J."/>
        </authorList>
    </citation>
    <scope>NUCLEOTIDE SEQUENCE [LARGE SCALE GENOMIC DNA]</scope>
    <source>
        <strain evidence="6 7">USDA4894</strain>
    </source>
</reference>
<gene>
    <name evidence="6" type="ORF">GHK62_23440</name>
</gene>
<accession>A0A6N7LK21</accession>
<dbReference type="GO" id="GO:0016709">
    <property type="term" value="F:oxidoreductase activity, acting on paired donors, with incorporation or reduction of molecular oxygen, NAD(P)H as one donor, and incorporation of one atom of oxygen"/>
    <property type="evidence" value="ECO:0007669"/>
    <property type="project" value="UniProtKB-ARBA"/>
</dbReference>
<keyword evidence="4" id="KW-1133">Transmembrane helix</keyword>